<evidence type="ECO:0000256" key="4">
    <source>
        <dbReference type="ARBA" id="ARBA00022840"/>
    </source>
</evidence>
<dbReference type="OrthoDB" id="9785240at2"/>
<dbReference type="InterPro" id="IPR012677">
    <property type="entry name" value="Nucleotide-bd_a/b_plait_sf"/>
</dbReference>
<keyword evidence="1" id="KW-0547">Nucleotide-binding</keyword>
<feature type="domain" description="Helicase C-terminal" evidence="7">
    <location>
        <begin position="216"/>
        <end position="360"/>
    </location>
</feature>
<dbReference type="InterPro" id="IPR001650">
    <property type="entry name" value="Helicase_C-like"/>
</dbReference>
<keyword evidence="3 8" id="KW-0347">Helicase</keyword>
<dbReference type="SMART" id="SM00487">
    <property type="entry name" value="DEXDc"/>
    <property type="match status" value="1"/>
</dbReference>
<dbReference type="AlphaFoldDB" id="A0A0C1FCE7"/>
<dbReference type="PANTHER" id="PTHR47959">
    <property type="entry name" value="ATP-DEPENDENT RNA HELICASE RHLE-RELATED"/>
    <property type="match status" value="1"/>
</dbReference>
<evidence type="ECO:0000313" key="8">
    <source>
        <dbReference type="EMBL" id="KIA90717.1"/>
    </source>
</evidence>
<proteinExistence type="inferred from homology"/>
<dbReference type="RefSeq" id="WP_039348093.1">
    <property type="nucleotide sequence ID" value="NZ_FOLA01000001.1"/>
</dbReference>
<dbReference type="Proteomes" id="UP000031473">
    <property type="component" value="Unassembled WGS sequence"/>
</dbReference>
<dbReference type="InterPro" id="IPR050079">
    <property type="entry name" value="DEAD_box_RNA_helicase"/>
</dbReference>
<dbReference type="SMART" id="SM00490">
    <property type="entry name" value="HELICc"/>
    <property type="match status" value="1"/>
</dbReference>
<sequence length="435" mass="49654">MELQSLYQNLQIQDMNQMQKSAYKASENEKDLLLLSPTGSGKTLAFLFPVLRNLKKELSGIQAMILVPSRELGLQIEQVFKSMGTDFKVSVCYGGHDKKIEVNNLIEAPALLIGTPGRIAYHLKNDNFDATTIKTLVLDEFDKSLEFGFHDDMSLIISEMPLLSQRILTSATAMDQIPDFTGLNNEEKVDFLKVLEIKPDFQLRKVITTSEEKLETLFQLLCKIGNKRTLIFCNHRDAVDRISELLKEKGISRETFHGGMEQDERERALLKFKNDSSRILITTDLASRGLDIPEVESIVHYQLPPKEDAFIHRNGRTARMNAKGFVYLIMTEDENFPFIKKNTPEEKLTQDYKMPARTPYLTIYISAGKKDKVNKVDIVGFLIKKGELEKDDIGLIEVKDTTSYVAVNRQKVVALLKKLENQRLKNKKLKIEIAY</sequence>
<keyword evidence="2" id="KW-0378">Hydrolase</keyword>
<dbReference type="Pfam" id="PF00271">
    <property type="entry name" value="Helicase_C"/>
    <property type="match status" value="1"/>
</dbReference>
<dbReference type="Pfam" id="PF00270">
    <property type="entry name" value="DEAD"/>
    <property type="match status" value="1"/>
</dbReference>
<evidence type="ECO:0000256" key="2">
    <source>
        <dbReference type="ARBA" id="ARBA00022801"/>
    </source>
</evidence>
<dbReference type="GO" id="GO:0016787">
    <property type="term" value="F:hydrolase activity"/>
    <property type="evidence" value="ECO:0007669"/>
    <property type="project" value="UniProtKB-KW"/>
</dbReference>
<dbReference type="GO" id="GO:0003676">
    <property type="term" value="F:nucleic acid binding"/>
    <property type="evidence" value="ECO:0007669"/>
    <property type="project" value="InterPro"/>
</dbReference>
<dbReference type="PROSITE" id="PS51194">
    <property type="entry name" value="HELICASE_CTER"/>
    <property type="match status" value="1"/>
</dbReference>
<protein>
    <submittedName>
        <fullName evidence="8">Helicase</fullName>
    </submittedName>
</protein>
<dbReference type="PANTHER" id="PTHR47959:SF1">
    <property type="entry name" value="ATP-DEPENDENT RNA HELICASE DBPA"/>
    <property type="match status" value="1"/>
</dbReference>
<comment type="caution">
    <text evidence="8">The sequence shown here is derived from an EMBL/GenBank/DDBJ whole genome shotgun (WGS) entry which is preliminary data.</text>
</comment>
<evidence type="ECO:0000256" key="5">
    <source>
        <dbReference type="ARBA" id="ARBA00038437"/>
    </source>
</evidence>
<organism evidence="8 9">
    <name type="scientific">Kaistella jeonii</name>
    <dbReference type="NCBI Taxonomy" id="266749"/>
    <lineage>
        <taxon>Bacteria</taxon>
        <taxon>Pseudomonadati</taxon>
        <taxon>Bacteroidota</taxon>
        <taxon>Flavobacteriia</taxon>
        <taxon>Flavobacteriales</taxon>
        <taxon>Weeksellaceae</taxon>
        <taxon>Chryseobacterium group</taxon>
        <taxon>Kaistella</taxon>
    </lineage>
</organism>
<gene>
    <name evidence="8" type="ORF">OA86_02280</name>
</gene>
<dbReference type="Gene3D" id="3.40.50.300">
    <property type="entry name" value="P-loop containing nucleotide triphosphate hydrolases"/>
    <property type="match status" value="2"/>
</dbReference>
<keyword evidence="4" id="KW-0067">ATP-binding</keyword>
<reference evidence="8 9" key="1">
    <citation type="submission" date="2014-10" db="EMBL/GenBank/DDBJ databases">
        <title>Kaistella jeonii genome.</title>
        <authorList>
            <person name="Clayton J.T."/>
            <person name="Newman J.D."/>
        </authorList>
    </citation>
    <scope>NUCLEOTIDE SEQUENCE [LARGE SCALE GENOMIC DNA]</scope>
    <source>
        <strain evidence="8 9">DSM 17048</strain>
    </source>
</reference>
<comment type="similarity">
    <text evidence="5">Belongs to the DEAD box helicase family.</text>
</comment>
<dbReference type="CDD" id="cd12252">
    <property type="entry name" value="RRM_DbpA"/>
    <property type="match status" value="1"/>
</dbReference>
<keyword evidence="9" id="KW-1185">Reference proteome</keyword>
<dbReference type="CDD" id="cd00268">
    <property type="entry name" value="DEADc"/>
    <property type="match status" value="1"/>
</dbReference>
<dbReference type="InterPro" id="IPR044742">
    <property type="entry name" value="DEAD/DEAH_RhlB"/>
</dbReference>
<dbReference type="STRING" id="266749.SAMN05421876_10160"/>
<dbReference type="Gene3D" id="3.30.70.330">
    <property type="match status" value="1"/>
</dbReference>
<dbReference type="EMBL" id="JSYL01000001">
    <property type="protein sequence ID" value="KIA90717.1"/>
    <property type="molecule type" value="Genomic_DNA"/>
</dbReference>
<dbReference type="InterPro" id="IPR014001">
    <property type="entry name" value="Helicase_ATP-bd"/>
</dbReference>
<dbReference type="GO" id="GO:0003724">
    <property type="term" value="F:RNA helicase activity"/>
    <property type="evidence" value="ECO:0007669"/>
    <property type="project" value="TreeGrafter"/>
</dbReference>
<evidence type="ECO:0000259" key="7">
    <source>
        <dbReference type="PROSITE" id="PS51194"/>
    </source>
</evidence>
<dbReference type="InterPro" id="IPR005580">
    <property type="entry name" value="DbpA/CsdA_RNA-bd_dom"/>
</dbReference>
<dbReference type="Pfam" id="PF03880">
    <property type="entry name" value="DbpA"/>
    <property type="match status" value="1"/>
</dbReference>
<dbReference type="InterPro" id="IPR027417">
    <property type="entry name" value="P-loop_NTPase"/>
</dbReference>
<dbReference type="PROSITE" id="PS51192">
    <property type="entry name" value="HELICASE_ATP_BIND_1"/>
    <property type="match status" value="1"/>
</dbReference>
<dbReference type="CDD" id="cd18787">
    <property type="entry name" value="SF2_C_DEAD"/>
    <property type="match status" value="1"/>
</dbReference>
<feature type="domain" description="Helicase ATP-binding" evidence="6">
    <location>
        <begin position="23"/>
        <end position="191"/>
    </location>
</feature>
<evidence type="ECO:0000256" key="3">
    <source>
        <dbReference type="ARBA" id="ARBA00022806"/>
    </source>
</evidence>
<accession>A0A0C1FCE7</accession>
<dbReference type="InterPro" id="IPR011545">
    <property type="entry name" value="DEAD/DEAH_box_helicase_dom"/>
</dbReference>
<dbReference type="GO" id="GO:0005829">
    <property type="term" value="C:cytosol"/>
    <property type="evidence" value="ECO:0007669"/>
    <property type="project" value="TreeGrafter"/>
</dbReference>
<evidence type="ECO:0000259" key="6">
    <source>
        <dbReference type="PROSITE" id="PS51192"/>
    </source>
</evidence>
<dbReference type="GO" id="GO:0005524">
    <property type="term" value="F:ATP binding"/>
    <property type="evidence" value="ECO:0007669"/>
    <property type="project" value="UniProtKB-KW"/>
</dbReference>
<dbReference type="SUPFAM" id="SSF52540">
    <property type="entry name" value="P-loop containing nucleoside triphosphate hydrolases"/>
    <property type="match status" value="1"/>
</dbReference>
<evidence type="ECO:0000313" key="9">
    <source>
        <dbReference type="Proteomes" id="UP000031473"/>
    </source>
</evidence>
<evidence type="ECO:0000256" key="1">
    <source>
        <dbReference type="ARBA" id="ARBA00022741"/>
    </source>
</evidence>
<name>A0A0C1FCE7_9FLAO</name>